<evidence type="ECO:0000313" key="2">
    <source>
        <dbReference type="WBParaSite" id="nRc.2.0.1.t09360-RA"/>
    </source>
</evidence>
<dbReference type="Proteomes" id="UP000887565">
    <property type="component" value="Unplaced"/>
</dbReference>
<dbReference type="WBParaSite" id="nRc.2.0.1.t09360-RA">
    <property type="protein sequence ID" value="nRc.2.0.1.t09360-RA"/>
    <property type="gene ID" value="nRc.2.0.1.g09360"/>
</dbReference>
<reference evidence="2" key="1">
    <citation type="submission" date="2022-11" db="UniProtKB">
        <authorList>
            <consortium name="WormBaseParasite"/>
        </authorList>
    </citation>
    <scope>IDENTIFICATION</scope>
</reference>
<keyword evidence="1" id="KW-1185">Reference proteome</keyword>
<proteinExistence type="predicted"/>
<dbReference type="AlphaFoldDB" id="A0A915I672"/>
<organism evidence="1 2">
    <name type="scientific">Romanomermis culicivorax</name>
    <name type="common">Nematode worm</name>
    <dbReference type="NCBI Taxonomy" id="13658"/>
    <lineage>
        <taxon>Eukaryota</taxon>
        <taxon>Metazoa</taxon>
        <taxon>Ecdysozoa</taxon>
        <taxon>Nematoda</taxon>
        <taxon>Enoplea</taxon>
        <taxon>Dorylaimia</taxon>
        <taxon>Mermithida</taxon>
        <taxon>Mermithoidea</taxon>
        <taxon>Mermithidae</taxon>
        <taxon>Romanomermis</taxon>
    </lineage>
</organism>
<evidence type="ECO:0000313" key="1">
    <source>
        <dbReference type="Proteomes" id="UP000887565"/>
    </source>
</evidence>
<sequence length="74" mass="7723">VNRAFGAKGQRPRHPLADCRLWKTDQGIQQSIIFPICEAIMSNLSCVVGLAVVVGGNHAGRSPGLVGQGALTLA</sequence>
<name>A0A915I672_ROMCU</name>
<accession>A0A915I672</accession>
<protein>
    <submittedName>
        <fullName evidence="2">Uncharacterized protein</fullName>
    </submittedName>
</protein>